<dbReference type="GO" id="GO:0019159">
    <property type="term" value="F:nicotinamide-nucleotide amidase activity"/>
    <property type="evidence" value="ECO:0007669"/>
    <property type="project" value="UniProtKB-EC"/>
</dbReference>
<reference evidence="2 3" key="1">
    <citation type="submission" date="2020-02" db="EMBL/GenBank/DDBJ databases">
        <title>Sequencing the genomes of 1000 actinobacteria strains.</title>
        <authorList>
            <person name="Klenk H.-P."/>
        </authorList>
    </citation>
    <scope>NUCLEOTIDE SEQUENCE [LARGE SCALE GENOMIC DNA]</scope>
    <source>
        <strain evidence="2 3">DSM 19609</strain>
    </source>
</reference>
<dbReference type="InterPro" id="IPR008136">
    <property type="entry name" value="CinA_C"/>
</dbReference>
<name>A0ABX0SG70_9ACTN</name>
<dbReference type="EC" id="3.5.1.42" evidence="2"/>
<dbReference type="Proteomes" id="UP000749311">
    <property type="component" value="Unassembled WGS sequence"/>
</dbReference>
<evidence type="ECO:0000313" key="2">
    <source>
        <dbReference type="EMBL" id="NIH56995.1"/>
    </source>
</evidence>
<comment type="caution">
    <text evidence="2">The sequence shown here is derived from an EMBL/GenBank/DDBJ whole genome shotgun (WGS) entry which is preliminary data.</text>
</comment>
<dbReference type="Pfam" id="PF02464">
    <property type="entry name" value="CinA"/>
    <property type="match status" value="1"/>
</dbReference>
<dbReference type="NCBIfam" id="TIGR00199">
    <property type="entry name" value="PncC_domain"/>
    <property type="match status" value="1"/>
</dbReference>
<organism evidence="2 3">
    <name type="scientific">Brooklawnia cerclae</name>
    <dbReference type="NCBI Taxonomy" id="349934"/>
    <lineage>
        <taxon>Bacteria</taxon>
        <taxon>Bacillati</taxon>
        <taxon>Actinomycetota</taxon>
        <taxon>Actinomycetes</taxon>
        <taxon>Propionibacteriales</taxon>
        <taxon>Propionibacteriaceae</taxon>
        <taxon>Brooklawnia</taxon>
    </lineage>
</organism>
<keyword evidence="2" id="KW-0378">Hydrolase</keyword>
<proteinExistence type="predicted"/>
<keyword evidence="3" id="KW-1185">Reference proteome</keyword>
<feature type="domain" description="CinA C-terminal" evidence="1">
    <location>
        <begin position="11"/>
        <end position="164"/>
    </location>
</feature>
<dbReference type="Gene3D" id="3.90.950.20">
    <property type="entry name" value="CinA-like"/>
    <property type="match status" value="1"/>
</dbReference>
<dbReference type="SUPFAM" id="SSF142433">
    <property type="entry name" value="CinA-like"/>
    <property type="match status" value="1"/>
</dbReference>
<protein>
    <submittedName>
        <fullName evidence="2">Nicotinamide-nucleotide amidase</fullName>
        <ecNumber evidence="2">3.5.1.42</ecNumber>
    </submittedName>
</protein>
<evidence type="ECO:0000313" key="3">
    <source>
        <dbReference type="Proteomes" id="UP000749311"/>
    </source>
</evidence>
<dbReference type="InterPro" id="IPR036653">
    <property type="entry name" value="CinA-like_C"/>
</dbReference>
<dbReference type="RefSeq" id="WP_167166354.1">
    <property type="nucleotide sequence ID" value="NZ_BAAAOO010000015.1"/>
</dbReference>
<evidence type="ECO:0000259" key="1">
    <source>
        <dbReference type="Pfam" id="PF02464"/>
    </source>
</evidence>
<accession>A0ABX0SG70</accession>
<dbReference type="EMBL" id="JAAMOZ010000001">
    <property type="protein sequence ID" value="NIH56995.1"/>
    <property type="molecule type" value="Genomic_DNA"/>
</dbReference>
<gene>
    <name evidence="2" type="ORF">FB473_001640</name>
</gene>
<sequence>MTAAQVLWPAAAEAIELLKRGHWTIATCESMTGGGIGAALTSVAGSSAVFRGGLITYATDLKVALAGVDADFVAANGVINRRTAEEMALGTARVCRADVGLSVTGVAGPDGEDGAAPGTVWLGLTLPVTRDDRVRARLLELDGDRAEIRTRTVAAALTWLSDCLREPPRV</sequence>